<name>A0A1Q9LL88_9PSEU</name>
<dbReference type="PANTHER" id="PTHR48079:SF6">
    <property type="entry name" value="NAD(P)-BINDING DOMAIN-CONTAINING PROTEIN-RELATED"/>
    <property type="match status" value="1"/>
</dbReference>
<organism evidence="2 3">
    <name type="scientific">Actinokineospora bangkokensis</name>
    <dbReference type="NCBI Taxonomy" id="1193682"/>
    <lineage>
        <taxon>Bacteria</taxon>
        <taxon>Bacillati</taxon>
        <taxon>Actinomycetota</taxon>
        <taxon>Actinomycetes</taxon>
        <taxon>Pseudonocardiales</taxon>
        <taxon>Pseudonocardiaceae</taxon>
        <taxon>Actinokineospora</taxon>
    </lineage>
</organism>
<evidence type="ECO:0000313" key="2">
    <source>
        <dbReference type="EMBL" id="OLR92790.1"/>
    </source>
</evidence>
<dbReference type="RefSeq" id="WP_075975401.1">
    <property type="nucleotide sequence ID" value="NZ_MKQR01000015.1"/>
</dbReference>
<dbReference type="Pfam" id="PF01370">
    <property type="entry name" value="Epimerase"/>
    <property type="match status" value="1"/>
</dbReference>
<evidence type="ECO:0000313" key="3">
    <source>
        <dbReference type="Proteomes" id="UP000186040"/>
    </source>
</evidence>
<dbReference type="InterPro" id="IPR001509">
    <property type="entry name" value="Epimerase_deHydtase"/>
</dbReference>
<dbReference type="GO" id="GO:0005737">
    <property type="term" value="C:cytoplasm"/>
    <property type="evidence" value="ECO:0007669"/>
    <property type="project" value="TreeGrafter"/>
</dbReference>
<comment type="caution">
    <text evidence="2">The sequence shown here is derived from an EMBL/GenBank/DDBJ whole genome shotgun (WGS) entry which is preliminary data.</text>
</comment>
<dbReference type="InterPro" id="IPR036291">
    <property type="entry name" value="NAD(P)-bd_dom_sf"/>
</dbReference>
<dbReference type="PANTHER" id="PTHR48079">
    <property type="entry name" value="PROTEIN YEEZ"/>
    <property type="match status" value="1"/>
</dbReference>
<dbReference type="SUPFAM" id="SSF51735">
    <property type="entry name" value="NAD(P)-binding Rossmann-fold domains"/>
    <property type="match status" value="1"/>
</dbReference>
<dbReference type="EMBL" id="MKQR01000015">
    <property type="protein sequence ID" value="OLR92790.1"/>
    <property type="molecule type" value="Genomic_DNA"/>
</dbReference>
<sequence length="304" mass="32719">MHAVIGTGPAGLALVDELRARGREVVALNRAGEAAVPEGVEVRAADVTDVAAMRALGREAEVVYNCAHAPYHQWDELLPRMQEGFLAAGENARLVVTDTLYMYGPTGGRPMTEQTPHAATTRKGRIRAAIAARYLDAHDAGVAEVAIARAADFYGPRVTNSALGAAVFLPVLHGQPAFALGDIDLPHAYSHIEDVARTLATLGDQERALGRAWHVPTVSEFSTRQVHALIADLVGHPVEANVLPGPTTQAWGPFDAGFMSEYAELFYQYLEPQVVDCTAVAEAFDLTPVPFVDGLKQTLDWYRA</sequence>
<dbReference type="GO" id="GO:0004029">
    <property type="term" value="F:aldehyde dehydrogenase (NAD+) activity"/>
    <property type="evidence" value="ECO:0007669"/>
    <property type="project" value="TreeGrafter"/>
</dbReference>
<dbReference type="AlphaFoldDB" id="A0A1Q9LL88"/>
<reference evidence="2 3" key="1">
    <citation type="submission" date="2016-10" db="EMBL/GenBank/DDBJ databases">
        <title>The Draft Genome Sequence of Actinokineospora bangkokensis 44EHWT reveals the biosynthetic pathway of antifungal compounds Thailandins with unusual extender unit butylmalonyl-CoA.</title>
        <authorList>
            <person name="Greule A."/>
            <person name="Intra B."/>
            <person name="Flemming S."/>
            <person name="Rommel M.G."/>
            <person name="Panbangred W."/>
            <person name="Bechthold A."/>
        </authorList>
    </citation>
    <scope>NUCLEOTIDE SEQUENCE [LARGE SCALE GENOMIC DNA]</scope>
    <source>
        <strain evidence="2 3">44EHW</strain>
    </source>
</reference>
<evidence type="ECO:0000259" key="1">
    <source>
        <dbReference type="Pfam" id="PF01370"/>
    </source>
</evidence>
<keyword evidence="3" id="KW-1185">Reference proteome</keyword>
<dbReference type="Gene3D" id="3.40.50.720">
    <property type="entry name" value="NAD(P)-binding Rossmann-like Domain"/>
    <property type="match status" value="1"/>
</dbReference>
<accession>A0A1Q9LL88</accession>
<protein>
    <submittedName>
        <fullName evidence="2">Epimerase</fullName>
    </submittedName>
</protein>
<gene>
    <name evidence="2" type="ORF">BJP25_19360</name>
</gene>
<dbReference type="InterPro" id="IPR051783">
    <property type="entry name" value="NAD(P)-dependent_oxidoreduct"/>
</dbReference>
<feature type="domain" description="NAD-dependent epimerase/dehydratase" evidence="1">
    <location>
        <begin position="6"/>
        <end position="205"/>
    </location>
</feature>
<dbReference type="STRING" id="1193682.BJP25_19360"/>
<proteinExistence type="predicted"/>
<dbReference type="Proteomes" id="UP000186040">
    <property type="component" value="Unassembled WGS sequence"/>
</dbReference>